<keyword evidence="10 14" id="KW-0406">Ion transport</keyword>
<evidence type="ECO:0000256" key="2">
    <source>
        <dbReference type="ARBA" id="ARBA00004953"/>
    </source>
</evidence>
<dbReference type="RefSeq" id="WP_055335924.1">
    <property type="nucleotide sequence ID" value="NZ_CDNF01000035.1"/>
</dbReference>
<evidence type="ECO:0000256" key="6">
    <source>
        <dbReference type="ARBA" id="ARBA00022573"/>
    </source>
</evidence>
<dbReference type="HAMAP" id="MF_01462">
    <property type="entry name" value="CbiM"/>
    <property type="match status" value="1"/>
</dbReference>
<evidence type="ECO:0000313" key="15">
    <source>
        <dbReference type="EMBL" id="CEQ04235.1"/>
    </source>
</evidence>
<comment type="function">
    <text evidence="14">Part of the energy-coupling factor (ECF) transporter complex CbiMNOQ involved in cobalt import.</text>
</comment>
<dbReference type="AlphaFoldDB" id="A0A0C7R5X0"/>
<keyword evidence="9 14" id="KW-1133">Transmembrane helix</keyword>
<organism evidence="15 16">
    <name type="scientific">Paraclostridium sordellii</name>
    <name type="common">Clostridium sordellii</name>
    <dbReference type="NCBI Taxonomy" id="1505"/>
    <lineage>
        <taxon>Bacteria</taxon>
        <taxon>Bacillati</taxon>
        <taxon>Bacillota</taxon>
        <taxon>Clostridia</taxon>
        <taxon>Peptostreptococcales</taxon>
        <taxon>Peptostreptococcaceae</taxon>
        <taxon>Paraclostridium</taxon>
    </lineage>
</organism>
<dbReference type="NCBIfam" id="NF006184">
    <property type="entry name" value="PRK08319.1"/>
    <property type="match status" value="1"/>
</dbReference>
<dbReference type="GO" id="GO:0015087">
    <property type="term" value="F:cobalt ion transmembrane transporter activity"/>
    <property type="evidence" value="ECO:0007669"/>
    <property type="project" value="UniProtKB-UniRule"/>
</dbReference>
<feature type="transmembrane region" description="Helical" evidence="14">
    <location>
        <begin position="132"/>
        <end position="151"/>
    </location>
</feature>
<keyword evidence="5 14" id="KW-1003">Cell membrane</keyword>
<dbReference type="UniPathway" id="UPA00148"/>
<keyword evidence="8" id="KW-0732">Signal</keyword>
<gene>
    <name evidence="14 15" type="primary">cbiM</name>
    <name evidence="15" type="ORF">R28058_19681</name>
</gene>
<comment type="pathway">
    <text evidence="2 14">Cofactor biosynthesis; adenosylcobalamin biosynthesis.</text>
</comment>
<dbReference type="FunFam" id="1.10.1760.20:FF:000001">
    <property type="entry name" value="Cobalt transport protein CbiM"/>
    <property type="match status" value="1"/>
</dbReference>
<dbReference type="InterPro" id="IPR002751">
    <property type="entry name" value="CbiM/NikMN"/>
</dbReference>
<comment type="similarity">
    <text evidence="13 14">Belongs to the CbiM family.</text>
</comment>
<evidence type="ECO:0000256" key="4">
    <source>
        <dbReference type="ARBA" id="ARBA00022448"/>
    </source>
</evidence>
<keyword evidence="12 14" id="KW-0170">Cobalt</keyword>
<keyword evidence="6 14" id="KW-0169">Cobalamin biosynthesis</keyword>
<dbReference type="PANTHER" id="PTHR43627:SF1">
    <property type="entry name" value="COBALT TRANSPORT PROTEIN CBIM"/>
    <property type="match status" value="1"/>
</dbReference>
<keyword evidence="11 14" id="KW-0472">Membrane</keyword>
<comment type="subunit">
    <text evidence="14">Forms an energy-coupling factor (ECF) transporter complex composed of an ATP-binding protein (A component, CbiO), a transmembrane protein (T component, CbiQ) and 2 possible substrate-capture proteins (S components, CbiM and CbiN) of unknown stoichimetry.</text>
</comment>
<evidence type="ECO:0000256" key="14">
    <source>
        <dbReference type="HAMAP-Rule" id="MF_01462"/>
    </source>
</evidence>
<evidence type="ECO:0000256" key="8">
    <source>
        <dbReference type="ARBA" id="ARBA00022729"/>
    </source>
</evidence>
<feature type="transmembrane region" description="Helical" evidence="14">
    <location>
        <begin position="34"/>
        <end position="55"/>
    </location>
</feature>
<feature type="transmembrane region" description="Helical" evidence="14">
    <location>
        <begin position="97"/>
        <end position="125"/>
    </location>
</feature>
<feature type="transmembrane region" description="Helical" evidence="14">
    <location>
        <begin position="67"/>
        <end position="85"/>
    </location>
</feature>
<evidence type="ECO:0000256" key="10">
    <source>
        <dbReference type="ARBA" id="ARBA00023065"/>
    </source>
</evidence>
<dbReference type="GO" id="GO:0043190">
    <property type="term" value="C:ATP-binding cassette (ABC) transporter complex"/>
    <property type="evidence" value="ECO:0007669"/>
    <property type="project" value="InterPro"/>
</dbReference>
<evidence type="ECO:0000256" key="7">
    <source>
        <dbReference type="ARBA" id="ARBA00022692"/>
    </source>
</evidence>
<reference evidence="15 16" key="1">
    <citation type="submission" date="2015-01" db="EMBL/GenBank/DDBJ databases">
        <authorList>
            <person name="Aslett A.Martin."/>
            <person name="De Silva Nishadi"/>
        </authorList>
    </citation>
    <scope>NUCLEOTIDE SEQUENCE [LARGE SCALE GENOMIC DNA]</scope>
    <source>
        <strain evidence="15 16">R28058</strain>
    </source>
</reference>
<comment type="caution">
    <text evidence="14">Lacks conserved residue(s) required for the propagation of feature annotation.</text>
</comment>
<comment type="subcellular location">
    <subcellularLocation>
        <location evidence="1">Cell inner membrane</location>
        <topology evidence="1">Multi-pass membrane protein</topology>
    </subcellularLocation>
    <subcellularLocation>
        <location evidence="14">Cell membrane</location>
        <topology evidence="14">Multi-pass membrane protein</topology>
    </subcellularLocation>
</comment>
<dbReference type="GO" id="GO:0009236">
    <property type="term" value="P:cobalamin biosynthetic process"/>
    <property type="evidence" value="ECO:0007669"/>
    <property type="project" value="UniProtKB-UniRule"/>
</dbReference>
<keyword evidence="4 14" id="KW-0813">Transport</keyword>
<evidence type="ECO:0000256" key="13">
    <source>
        <dbReference type="ARBA" id="ARBA00060918"/>
    </source>
</evidence>
<dbReference type="InterPro" id="IPR018024">
    <property type="entry name" value="CbiM"/>
</dbReference>
<keyword evidence="7 14" id="KW-0812">Transmembrane</keyword>
<dbReference type="NCBIfam" id="TIGR00123">
    <property type="entry name" value="cbiM"/>
    <property type="match status" value="1"/>
</dbReference>
<accession>A0A0C7R5X0</accession>
<protein>
    <recommendedName>
        <fullName evidence="14">Cobalt transport protein CbiM</fullName>
    </recommendedName>
    <alternativeName>
        <fullName evidence="14">Energy-coupling factor transporter probable substrate-capture protein CbiM</fullName>
        <shortName evidence="14">ECF transporter S component CbiM</shortName>
    </alternativeName>
</protein>
<evidence type="ECO:0000313" key="16">
    <source>
        <dbReference type="Proteomes" id="UP000049127"/>
    </source>
</evidence>
<evidence type="ECO:0000256" key="3">
    <source>
        <dbReference type="ARBA" id="ARBA00022426"/>
    </source>
</evidence>
<evidence type="ECO:0000256" key="9">
    <source>
        <dbReference type="ARBA" id="ARBA00022989"/>
    </source>
</evidence>
<dbReference type="Pfam" id="PF01891">
    <property type="entry name" value="CbiM"/>
    <property type="match status" value="1"/>
</dbReference>
<sequence>MNFLPLSIVAGVLLVILNPMTSSAMHIMEGYLPVKWSIFWTIVFIPFFIYGLKSINTIVKKDPKKKVLLALAGAFVFVLSALKIPSLTGSCSHPTGVGLGAILFGPAVMAVIGTIALLFQAILLAHGGLTTLGANAFSMAIVGPIVSYLIFKFCRKRNMSMGVCVFLAAALGDLATYTVTATQLALAFPDPAGGIMGSLIKFLGVFFMTQIPIAIAEGLLTNLVYNLITQNDEGVEEDEFKFENQN</sequence>
<proteinExistence type="inferred from homology"/>
<dbReference type="PANTHER" id="PTHR43627">
    <property type="match status" value="1"/>
</dbReference>
<dbReference type="EMBL" id="CEKZ01000003">
    <property type="protein sequence ID" value="CEQ04235.1"/>
    <property type="molecule type" value="Genomic_DNA"/>
</dbReference>
<evidence type="ECO:0000256" key="5">
    <source>
        <dbReference type="ARBA" id="ARBA00022475"/>
    </source>
</evidence>
<name>A0A0C7R5X0_PARSO</name>
<evidence type="ECO:0000256" key="12">
    <source>
        <dbReference type="ARBA" id="ARBA00023285"/>
    </source>
</evidence>
<dbReference type="OrthoDB" id="9809846at2"/>
<dbReference type="Proteomes" id="UP000049127">
    <property type="component" value="Unassembled WGS sequence"/>
</dbReference>
<dbReference type="Gene3D" id="1.10.1760.20">
    <property type="match status" value="1"/>
</dbReference>
<evidence type="ECO:0000256" key="1">
    <source>
        <dbReference type="ARBA" id="ARBA00004429"/>
    </source>
</evidence>
<evidence type="ECO:0000256" key="11">
    <source>
        <dbReference type="ARBA" id="ARBA00023136"/>
    </source>
</evidence>
<keyword evidence="3 14" id="KW-0171">Cobalt transport</keyword>